<comment type="caution">
    <text evidence="11">The sequence shown here is derived from an EMBL/GenBank/DDBJ whole genome shotgun (WGS) entry which is preliminary data.</text>
</comment>
<dbReference type="SUPFAM" id="SSF46689">
    <property type="entry name" value="Homeodomain-like"/>
    <property type="match status" value="1"/>
</dbReference>
<feature type="domain" description="HTH myb-type" evidence="10">
    <location>
        <begin position="73"/>
        <end position="127"/>
    </location>
</feature>
<keyword evidence="2" id="KW-0677">Repeat</keyword>
<evidence type="ECO:0000256" key="8">
    <source>
        <dbReference type="SAM" id="MobiDB-lite"/>
    </source>
</evidence>
<dbReference type="InterPro" id="IPR051953">
    <property type="entry name" value="Plant_SW-associated_TFs"/>
</dbReference>
<dbReference type="InterPro" id="IPR009057">
    <property type="entry name" value="Homeodomain-like_sf"/>
</dbReference>
<organism evidence="11">
    <name type="scientific">Sesamum radiatum</name>
    <name type="common">Black benniseed</name>
    <dbReference type="NCBI Taxonomy" id="300843"/>
    <lineage>
        <taxon>Eukaryota</taxon>
        <taxon>Viridiplantae</taxon>
        <taxon>Streptophyta</taxon>
        <taxon>Embryophyta</taxon>
        <taxon>Tracheophyta</taxon>
        <taxon>Spermatophyta</taxon>
        <taxon>Magnoliopsida</taxon>
        <taxon>eudicotyledons</taxon>
        <taxon>Gunneridae</taxon>
        <taxon>Pentapetalae</taxon>
        <taxon>asterids</taxon>
        <taxon>lamiids</taxon>
        <taxon>Lamiales</taxon>
        <taxon>Pedaliaceae</taxon>
        <taxon>Sesamum</taxon>
    </lineage>
</organism>
<sequence length="361" mass="40619">MRKPADPSPAGKNAHPVDAAQKLRKGLWSPEEDEKLMRYMLTNGQGCWSDVARNAGLQRCGKSCRLRWINYLRPDLKRGAFSPQEEELIIHLHSILGNRWSQIAARLPGRTDNEIKNFWNSTVKKRLKTSSSSSTISPNTSDSSIEPTDHQGLLMTMQENNIIMAMFMDSSASSSSTSVNLSSSSSSSLSTMHPISTISTMNIHPFPTLHHMNPNYMPPSEGLYSNVQPCIAQVEIGNESGVYRYSNAIFGGDGNVCMEEHHNIFDVPPLESTNTTDEKPNPENLVELRSGISNNIVHNMNNIVLNQCNNNINNMIKVESEEGLRGYWEGEQELRVEEEYWDLEELMKDVPSFPFLDFQVQ</sequence>
<feature type="region of interest" description="Disordered" evidence="8">
    <location>
        <begin position="129"/>
        <end position="149"/>
    </location>
</feature>
<dbReference type="GO" id="GO:2000652">
    <property type="term" value="P:regulation of secondary cell wall biogenesis"/>
    <property type="evidence" value="ECO:0007669"/>
    <property type="project" value="UniProtKB-ARBA"/>
</dbReference>
<keyword evidence="5" id="KW-0010">Activator</keyword>
<keyword evidence="7" id="KW-0539">Nucleus</keyword>
<dbReference type="FunFam" id="1.10.10.60:FF:000077">
    <property type="entry name" value="MYB transcription factor"/>
    <property type="match status" value="1"/>
</dbReference>
<evidence type="ECO:0000256" key="2">
    <source>
        <dbReference type="ARBA" id="ARBA00022737"/>
    </source>
</evidence>
<feature type="domain" description="HTH myb-type" evidence="10">
    <location>
        <begin position="20"/>
        <end position="72"/>
    </location>
</feature>
<feature type="domain" description="Myb-like" evidence="9">
    <location>
        <begin position="73"/>
        <end position="123"/>
    </location>
</feature>
<dbReference type="GO" id="GO:0003690">
    <property type="term" value="F:double-stranded DNA binding"/>
    <property type="evidence" value="ECO:0007669"/>
    <property type="project" value="UniProtKB-ARBA"/>
</dbReference>
<evidence type="ECO:0000259" key="9">
    <source>
        <dbReference type="PROSITE" id="PS50090"/>
    </source>
</evidence>
<dbReference type="InterPro" id="IPR001005">
    <property type="entry name" value="SANT/Myb"/>
</dbReference>
<protein>
    <submittedName>
        <fullName evidence="11">Transcription factor</fullName>
    </submittedName>
</protein>
<evidence type="ECO:0000256" key="1">
    <source>
        <dbReference type="ARBA" id="ARBA00004123"/>
    </source>
</evidence>
<evidence type="ECO:0000256" key="3">
    <source>
        <dbReference type="ARBA" id="ARBA00023015"/>
    </source>
</evidence>
<evidence type="ECO:0000259" key="10">
    <source>
        <dbReference type="PROSITE" id="PS51294"/>
    </source>
</evidence>
<keyword evidence="4" id="KW-0238">DNA-binding</keyword>
<evidence type="ECO:0000313" key="11">
    <source>
        <dbReference type="EMBL" id="KAL0418510.1"/>
    </source>
</evidence>
<dbReference type="AlphaFoldDB" id="A0AAW2UMD5"/>
<reference evidence="11" key="1">
    <citation type="submission" date="2020-06" db="EMBL/GenBank/DDBJ databases">
        <authorList>
            <person name="Li T."/>
            <person name="Hu X."/>
            <person name="Zhang T."/>
            <person name="Song X."/>
            <person name="Zhang H."/>
            <person name="Dai N."/>
            <person name="Sheng W."/>
            <person name="Hou X."/>
            <person name="Wei L."/>
        </authorList>
    </citation>
    <scope>NUCLEOTIDE SEQUENCE</scope>
    <source>
        <strain evidence="11">G02</strain>
        <tissue evidence="11">Leaf</tissue>
    </source>
</reference>
<feature type="compositionally biased region" description="Low complexity" evidence="8">
    <location>
        <begin position="129"/>
        <end position="144"/>
    </location>
</feature>
<accession>A0AAW2UMD5</accession>
<dbReference type="InterPro" id="IPR017930">
    <property type="entry name" value="Myb_dom"/>
</dbReference>
<dbReference type="PROSITE" id="PS51294">
    <property type="entry name" value="HTH_MYB"/>
    <property type="match status" value="2"/>
</dbReference>
<keyword evidence="6" id="KW-0804">Transcription</keyword>
<feature type="region of interest" description="Disordered" evidence="8">
    <location>
        <begin position="1"/>
        <end position="25"/>
    </location>
</feature>
<feature type="domain" description="Myb-like" evidence="9">
    <location>
        <begin position="20"/>
        <end position="72"/>
    </location>
</feature>
<dbReference type="GO" id="GO:0043565">
    <property type="term" value="F:sequence-specific DNA binding"/>
    <property type="evidence" value="ECO:0007669"/>
    <property type="project" value="UniProtKB-ARBA"/>
</dbReference>
<dbReference type="FunFam" id="1.10.10.60:FF:000269">
    <property type="entry name" value="Transcription factor MYB46"/>
    <property type="match status" value="1"/>
</dbReference>
<dbReference type="Gene3D" id="1.10.10.60">
    <property type="entry name" value="Homeodomain-like"/>
    <property type="match status" value="2"/>
</dbReference>
<evidence type="ECO:0000256" key="5">
    <source>
        <dbReference type="ARBA" id="ARBA00023159"/>
    </source>
</evidence>
<gene>
    <name evidence="11" type="ORF">Sradi_1264500</name>
</gene>
<evidence type="ECO:0000256" key="6">
    <source>
        <dbReference type="ARBA" id="ARBA00023163"/>
    </source>
</evidence>
<evidence type="ECO:0000256" key="7">
    <source>
        <dbReference type="ARBA" id="ARBA00023242"/>
    </source>
</evidence>
<comment type="subcellular location">
    <subcellularLocation>
        <location evidence="1">Nucleus</location>
    </subcellularLocation>
</comment>
<dbReference type="Pfam" id="PF00249">
    <property type="entry name" value="Myb_DNA-binding"/>
    <property type="match status" value="2"/>
</dbReference>
<dbReference type="EMBL" id="JACGWJ010000005">
    <property type="protein sequence ID" value="KAL0418510.1"/>
    <property type="molecule type" value="Genomic_DNA"/>
</dbReference>
<name>A0AAW2UMD5_SESRA</name>
<dbReference type="PROSITE" id="PS50090">
    <property type="entry name" value="MYB_LIKE"/>
    <property type="match status" value="2"/>
</dbReference>
<reference evidence="11" key="2">
    <citation type="journal article" date="2024" name="Plant">
        <title>Genomic evolution and insights into agronomic trait innovations of Sesamum species.</title>
        <authorList>
            <person name="Miao H."/>
            <person name="Wang L."/>
            <person name="Qu L."/>
            <person name="Liu H."/>
            <person name="Sun Y."/>
            <person name="Le M."/>
            <person name="Wang Q."/>
            <person name="Wei S."/>
            <person name="Zheng Y."/>
            <person name="Lin W."/>
            <person name="Duan Y."/>
            <person name="Cao H."/>
            <person name="Xiong S."/>
            <person name="Wang X."/>
            <person name="Wei L."/>
            <person name="Li C."/>
            <person name="Ma Q."/>
            <person name="Ju M."/>
            <person name="Zhao R."/>
            <person name="Li G."/>
            <person name="Mu C."/>
            <person name="Tian Q."/>
            <person name="Mei H."/>
            <person name="Zhang T."/>
            <person name="Gao T."/>
            <person name="Zhang H."/>
        </authorList>
    </citation>
    <scope>NUCLEOTIDE SEQUENCE</scope>
    <source>
        <strain evidence="11">G02</strain>
    </source>
</reference>
<dbReference type="GO" id="GO:0005634">
    <property type="term" value="C:nucleus"/>
    <property type="evidence" value="ECO:0007669"/>
    <property type="project" value="UniProtKB-SubCell"/>
</dbReference>
<evidence type="ECO:0000256" key="4">
    <source>
        <dbReference type="ARBA" id="ARBA00023125"/>
    </source>
</evidence>
<keyword evidence="3" id="KW-0805">Transcription regulation</keyword>
<dbReference type="CDD" id="cd00167">
    <property type="entry name" value="SANT"/>
    <property type="match status" value="2"/>
</dbReference>
<dbReference type="PANTHER" id="PTHR47997">
    <property type="entry name" value="MYB DOMAIN PROTEIN 55"/>
    <property type="match status" value="1"/>
</dbReference>
<proteinExistence type="predicted"/>
<dbReference type="PANTHER" id="PTHR47997:SF44">
    <property type="entry name" value="TRANSCRIPTION FACTOR MYB46"/>
    <property type="match status" value="1"/>
</dbReference>
<dbReference type="GO" id="GO:0045893">
    <property type="term" value="P:positive regulation of DNA-templated transcription"/>
    <property type="evidence" value="ECO:0007669"/>
    <property type="project" value="UniProtKB-ARBA"/>
</dbReference>
<dbReference type="SMART" id="SM00717">
    <property type="entry name" value="SANT"/>
    <property type="match status" value="2"/>
</dbReference>